<gene>
    <name evidence="1" type="ORF">CCR75_001324</name>
</gene>
<dbReference type="GeneID" id="94345099"/>
<evidence type="ECO:0000313" key="1">
    <source>
        <dbReference type="EMBL" id="TDH65789.1"/>
    </source>
</evidence>
<dbReference type="AlphaFoldDB" id="A0A976IBS1"/>
<sequence>MPATPRHRLSGTLCHSIPIVTSQASTNTETPLHLTHPGLCRFSCQQRGQSDSSTLGTFKQTMGKATGKRFCLGGIEQLLIELDNA</sequence>
<proteinExistence type="predicted"/>
<dbReference type="KEGG" id="blac:94345099"/>
<name>A0A976IBS1_BRELC</name>
<dbReference type="EMBL" id="SHOA02000013">
    <property type="protein sequence ID" value="TDH65789.1"/>
    <property type="molecule type" value="Genomic_DNA"/>
</dbReference>
<reference evidence="1 2" key="1">
    <citation type="journal article" date="2021" name="Genome Biol.">
        <title>AFLAP: assembly-free linkage analysis pipeline using k-mers from genome sequencing data.</title>
        <authorList>
            <person name="Fletcher K."/>
            <person name="Zhang L."/>
            <person name="Gil J."/>
            <person name="Han R."/>
            <person name="Cavanaugh K."/>
            <person name="Michelmore R."/>
        </authorList>
    </citation>
    <scope>NUCLEOTIDE SEQUENCE [LARGE SCALE GENOMIC DNA]</scope>
    <source>
        <strain evidence="1 2">SF5</strain>
    </source>
</reference>
<dbReference type="Proteomes" id="UP000294530">
    <property type="component" value="Unassembled WGS sequence"/>
</dbReference>
<evidence type="ECO:0000313" key="2">
    <source>
        <dbReference type="Proteomes" id="UP000294530"/>
    </source>
</evidence>
<organism evidence="1 2">
    <name type="scientific">Bremia lactucae</name>
    <name type="common">Lettuce downy mildew</name>
    <dbReference type="NCBI Taxonomy" id="4779"/>
    <lineage>
        <taxon>Eukaryota</taxon>
        <taxon>Sar</taxon>
        <taxon>Stramenopiles</taxon>
        <taxon>Oomycota</taxon>
        <taxon>Peronosporomycetes</taxon>
        <taxon>Peronosporales</taxon>
        <taxon>Peronosporaceae</taxon>
        <taxon>Bremia</taxon>
    </lineage>
</organism>
<dbReference type="RefSeq" id="XP_067815288.1">
    <property type="nucleotide sequence ID" value="XM_067959428.1"/>
</dbReference>
<keyword evidence="2" id="KW-1185">Reference proteome</keyword>
<accession>A0A976IBS1</accession>
<protein>
    <submittedName>
        <fullName evidence="1">Uncharacterized protein</fullName>
    </submittedName>
</protein>
<comment type="caution">
    <text evidence="1">The sequence shown here is derived from an EMBL/GenBank/DDBJ whole genome shotgun (WGS) entry which is preliminary data.</text>
</comment>